<keyword evidence="3" id="KW-0326">Glycosidase</keyword>
<dbReference type="Pfam" id="PF01183">
    <property type="entry name" value="Glyco_hydro_25"/>
    <property type="match status" value="1"/>
</dbReference>
<dbReference type="PANTHER" id="PTHR34135">
    <property type="entry name" value="LYSOZYME"/>
    <property type="match status" value="1"/>
</dbReference>
<dbReference type="InterPro" id="IPR036365">
    <property type="entry name" value="PGBD-like_sf"/>
</dbReference>
<dbReference type="GO" id="GO:0016052">
    <property type="term" value="P:carbohydrate catabolic process"/>
    <property type="evidence" value="ECO:0007669"/>
    <property type="project" value="TreeGrafter"/>
</dbReference>
<gene>
    <name evidence="6" type="ORF">EV207_101176</name>
</gene>
<dbReference type="Proteomes" id="UP000295416">
    <property type="component" value="Unassembled WGS sequence"/>
</dbReference>
<dbReference type="Pfam" id="PF01471">
    <property type="entry name" value="PG_binding_1"/>
    <property type="match status" value="1"/>
</dbReference>
<dbReference type="Gene3D" id="1.10.101.10">
    <property type="entry name" value="PGBD-like superfamily/PGBD"/>
    <property type="match status" value="1"/>
</dbReference>
<dbReference type="InterPro" id="IPR017853">
    <property type="entry name" value="GH"/>
</dbReference>
<dbReference type="PROSITE" id="PS51781">
    <property type="entry name" value="SH3B"/>
    <property type="match status" value="1"/>
</dbReference>
<organism evidence="6 7">
    <name type="scientific">Scopulibacillus darangshiensis</name>
    <dbReference type="NCBI Taxonomy" id="442528"/>
    <lineage>
        <taxon>Bacteria</taxon>
        <taxon>Bacillati</taxon>
        <taxon>Bacillota</taxon>
        <taxon>Bacilli</taxon>
        <taxon>Bacillales</taxon>
        <taxon>Sporolactobacillaceae</taxon>
        <taxon>Scopulibacillus</taxon>
    </lineage>
</organism>
<evidence type="ECO:0000256" key="3">
    <source>
        <dbReference type="ARBA" id="ARBA00023295"/>
    </source>
</evidence>
<keyword evidence="2" id="KW-0378">Hydrolase</keyword>
<dbReference type="GO" id="GO:0016998">
    <property type="term" value="P:cell wall macromolecule catabolic process"/>
    <property type="evidence" value="ECO:0007669"/>
    <property type="project" value="InterPro"/>
</dbReference>
<evidence type="ECO:0000256" key="1">
    <source>
        <dbReference type="ARBA" id="ARBA00010646"/>
    </source>
</evidence>
<dbReference type="AlphaFoldDB" id="A0A4R2PCP3"/>
<accession>A0A4R2PCP3</accession>
<dbReference type="InterPro" id="IPR002053">
    <property type="entry name" value="Glyco_hydro_25"/>
</dbReference>
<evidence type="ECO:0000313" key="6">
    <source>
        <dbReference type="EMBL" id="TCP32198.1"/>
    </source>
</evidence>
<evidence type="ECO:0000256" key="2">
    <source>
        <dbReference type="ARBA" id="ARBA00022801"/>
    </source>
</evidence>
<dbReference type="EMBL" id="SLXK01000001">
    <property type="protein sequence ID" value="TCP32198.1"/>
    <property type="molecule type" value="Genomic_DNA"/>
</dbReference>
<dbReference type="Gene3D" id="3.20.20.80">
    <property type="entry name" value="Glycosidases"/>
    <property type="match status" value="1"/>
</dbReference>
<dbReference type="RefSeq" id="WP_132742699.1">
    <property type="nucleotide sequence ID" value="NZ_SLXK01000001.1"/>
</dbReference>
<protein>
    <submittedName>
        <fullName evidence="6">GH25 family lysozyme M1 (1,4-beta-N-acetylmuramidase)</fullName>
    </submittedName>
</protein>
<feature type="domain" description="SH3b" evidence="5">
    <location>
        <begin position="334"/>
        <end position="396"/>
    </location>
</feature>
<dbReference type="SUPFAM" id="SSF47090">
    <property type="entry name" value="PGBD-like"/>
    <property type="match status" value="1"/>
</dbReference>
<evidence type="ECO:0000313" key="7">
    <source>
        <dbReference type="Proteomes" id="UP000295416"/>
    </source>
</evidence>
<dbReference type="PANTHER" id="PTHR34135:SF2">
    <property type="entry name" value="LYSOZYME"/>
    <property type="match status" value="1"/>
</dbReference>
<dbReference type="InterPro" id="IPR036366">
    <property type="entry name" value="PGBDSf"/>
</dbReference>
<dbReference type="InterPro" id="IPR003646">
    <property type="entry name" value="SH3-like_bac-type"/>
</dbReference>
<dbReference type="CDD" id="cd00599">
    <property type="entry name" value="GH25_muramidase"/>
    <property type="match status" value="1"/>
</dbReference>
<dbReference type="PROSITE" id="PS51904">
    <property type="entry name" value="GLYCOSYL_HYDROL_F25_2"/>
    <property type="match status" value="1"/>
</dbReference>
<evidence type="ECO:0000256" key="4">
    <source>
        <dbReference type="SAM" id="MobiDB-lite"/>
    </source>
</evidence>
<proteinExistence type="inferred from homology"/>
<reference evidence="6 7" key="1">
    <citation type="submission" date="2019-03" db="EMBL/GenBank/DDBJ databases">
        <title>Genomic Encyclopedia of Type Strains, Phase IV (KMG-IV): sequencing the most valuable type-strain genomes for metagenomic binning, comparative biology and taxonomic classification.</title>
        <authorList>
            <person name="Goeker M."/>
        </authorList>
    </citation>
    <scope>NUCLEOTIDE SEQUENCE [LARGE SCALE GENOMIC DNA]</scope>
    <source>
        <strain evidence="6 7">DSM 19377</strain>
    </source>
</reference>
<evidence type="ECO:0000259" key="5">
    <source>
        <dbReference type="PROSITE" id="PS51781"/>
    </source>
</evidence>
<keyword evidence="7" id="KW-1185">Reference proteome</keyword>
<dbReference type="SMART" id="SM00641">
    <property type="entry name" value="Glyco_25"/>
    <property type="match status" value="1"/>
</dbReference>
<feature type="region of interest" description="Disordered" evidence="4">
    <location>
        <begin position="197"/>
        <end position="230"/>
    </location>
</feature>
<dbReference type="InterPro" id="IPR002477">
    <property type="entry name" value="Peptidoglycan-bd-like"/>
</dbReference>
<dbReference type="OrthoDB" id="9802228at2"/>
<name>A0A4R2PCP3_9BACL</name>
<dbReference type="GO" id="GO:0003796">
    <property type="term" value="F:lysozyme activity"/>
    <property type="evidence" value="ECO:0007669"/>
    <property type="project" value="InterPro"/>
</dbReference>
<dbReference type="InterPro" id="IPR018077">
    <property type="entry name" value="Glyco_hydro_fam25_subgr"/>
</dbReference>
<dbReference type="SUPFAM" id="SSF51445">
    <property type="entry name" value="(Trans)glycosidases"/>
    <property type="match status" value="1"/>
</dbReference>
<comment type="similarity">
    <text evidence="1">Belongs to the glycosyl hydrolase 25 family.</text>
</comment>
<comment type="caution">
    <text evidence="6">The sequence shown here is derived from an EMBL/GenBank/DDBJ whole genome shotgun (WGS) entry which is preliminary data.</text>
</comment>
<dbReference type="GO" id="GO:0009253">
    <property type="term" value="P:peptidoglycan catabolic process"/>
    <property type="evidence" value="ECO:0007669"/>
    <property type="project" value="InterPro"/>
</dbReference>
<dbReference type="Gene3D" id="2.30.30.40">
    <property type="entry name" value="SH3 Domains"/>
    <property type="match status" value="1"/>
</dbReference>
<sequence>MSKGIDVSHYQGLINWLRMAEDGVTFAFCKATEGSEDGSAYVDPTLEYNVKQAHSVSIEVGVYHFARFISVGDARNEADWFIKNTRGLPITLPFVLDLESNHCKSDKEMNAGARAFLERVKEKTGHPVMLYSFGNFFRDRIDKQLVKDYPYWHARYSKIGPINMDLEDIALWQNTSKGDIGDITPIDMNIPGGKWKCWDKDHETADPKPQKPKPEPKPEPKPKPKSKWHEVTGNWHGQTLKEGDHGEPVKQLQQMLCKLYFYPDKHAKNNGVDGYYGEDTEDAVARFQKINLPHEVDGKAGPHTYAKLKEEIRDQKKSKPKHSSKKVSGIPVKGHIKIVNVARAAFICDRPSDHSKNLSTAKKGSVLPISGSVPGWWEVIYKGQRAYVNENYGKRV</sequence>